<feature type="region of interest" description="Disordered" evidence="1">
    <location>
        <begin position="816"/>
        <end position="844"/>
    </location>
</feature>
<feature type="region of interest" description="Disordered" evidence="1">
    <location>
        <begin position="301"/>
        <end position="325"/>
    </location>
</feature>
<feature type="compositionally biased region" description="Polar residues" evidence="1">
    <location>
        <begin position="663"/>
        <end position="690"/>
    </location>
</feature>
<feature type="compositionally biased region" description="Polar residues" evidence="1">
    <location>
        <begin position="12"/>
        <end position="22"/>
    </location>
</feature>
<dbReference type="EMBL" id="DF977491">
    <property type="protein sequence ID" value="GAP90312.2"/>
    <property type="molecule type" value="Genomic_DNA"/>
</dbReference>
<protein>
    <submittedName>
        <fullName evidence="2">Uncharacterized protein</fullName>
    </submittedName>
</protein>
<proteinExistence type="predicted"/>
<feature type="compositionally biased region" description="Polar residues" evidence="1">
    <location>
        <begin position="609"/>
        <end position="624"/>
    </location>
</feature>
<feature type="region of interest" description="Disordered" evidence="1">
    <location>
        <begin position="581"/>
        <end position="698"/>
    </location>
</feature>
<organism evidence="2">
    <name type="scientific">Rosellinia necatrix</name>
    <name type="common">White root-rot fungus</name>
    <dbReference type="NCBI Taxonomy" id="77044"/>
    <lineage>
        <taxon>Eukaryota</taxon>
        <taxon>Fungi</taxon>
        <taxon>Dikarya</taxon>
        <taxon>Ascomycota</taxon>
        <taxon>Pezizomycotina</taxon>
        <taxon>Sordariomycetes</taxon>
        <taxon>Xylariomycetidae</taxon>
        <taxon>Xylariales</taxon>
        <taxon>Xylariaceae</taxon>
        <taxon>Rosellinia</taxon>
    </lineage>
</organism>
<feature type="compositionally biased region" description="Pro residues" evidence="1">
    <location>
        <begin position="308"/>
        <end position="321"/>
    </location>
</feature>
<dbReference type="Proteomes" id="UP000054516">
    <property type="component" value="Unassembled WGS sequence"/>
</dbReference>
<dbReference type="OrthoDB" id="5415512at2759"/>
<feature type="region of interest" description="Disordered" evidence="1">
    <location>
        <begin position="711"/>
        <end position="767"/>
    </location>
</feature>
<gene>
    <name evidence="2" type="ORF">SAMD00023353_4600620</name>
</gene>
<feature type="compositionally biased region" description="Basic residues" evidence="1">
    <location>
        <begin position="1"/>
        <end position="11"/>
    </location>
</feature>
<sequence>MMDLFKRHRGRSQSTSSVTAQPLLQDADSDGVSSLGNGQVYLTRTKAGELVLGRRKSAKLLQDFGFDILGQSFGVPSRKDFERQARPLSIVSQSSGLITAPDTPRLGRGTQSFKHNNQAYAYEDTESPIIRRKPSSIRSSSTPAPTTMSQYGGQEASSLQQHTACKRNSSPLRSRAANHHIPLPPPPPPPPPPSAVYWHNYLTANTGVPSIYSTMNTNLPPIPMSYHGAPHQPIHPSSYSYAGATMLRNAPDWANPQHYTLPRYQNSSAIPQPPNIPMSILPRHPQFGQPQSAPIPYMQAMPTAHPSNMPPPPPPPPPPQRNWPKAYTTATSRRNVARQNTSYVRDVRKVINPASKIGIDSKGVSAGQTHNEAKYGGDMKRHLSKRIYHVHVCAGCGKKRSTRYHRAHPLRKGEIPALDYCYSCLKDATNTDYETSEGDVLDKKSRKDYNRAKKSFKSLSRLFSRRGAFSTCPPSLRSISSAEESNSRASSLESDLSVVSSIREVPISPIRCSHERTSNNTTQVAETLASSVDSSGARRGSLLISSKEDLGKAKGVNKIRTTSQTEFIPAKYRTRIPRLRPRASPVGFAPPLSASPRGSASISDRHQRPLSTFANSTTRVTSPSEPVGTAARSKDSTLAVPNEKCKPAKQTHIQPPSGGEANMNRSYPETANPVGTSTRAYNRNVETSPTECFGTSMPTASRTAFENNADEATDHPISGFRPSNRVSLDDTPHRVSSPENSARRTLDDSTPGVADKPKTSFNWTEPLTPTDLPYMGDSNSPHVVENSWSDYQTDLEREAEEMAERDLAFAMSYYSDSDSDCNTAAPNTEGAETERGADGTVSSKPIERIEFASEKEQEEKSTNLHPSTELSAAYFEPSNRLTADLLNHQKNHMHNQLDDGQDDDDYVEYPPSPIGSSLIGHTGHSMEDIVIHSTARDRPATITDGHHIRPFMRLPST</sequence>
<evidence type="ECO:0000313" key="2">
    <source>
        <dbReference type="EMBL" id="GAP90312.2"/>
    </source>
</evidence>
<feature type="compositionally biased region" description="Polar residues" evidence="1">
    <location>
        <begin position="148"/>
        <end position="172"/>
    </location>
</feature>
<dbReference type="STRING" id="77044.A0A1W2TPI8"/>
<keyword evidence="3" id="KW-1185">Reference proteome</keyword>
<feature type="compositionally biased region" description="Low complexity" evidence="1">
    <location>
        <begin position="136"/>
        <end position="147"/>
    </location>
</feature>
<dbReference type="AlphaFoldDB" id="A0A1W2TPI8"/>
<evidence type="ECO:0000313" key="3">
    <source>
        <dbReference type="Proteomes" id="UP000054516"/>
    </source>
</evidence>
<feature type="region of interest" description="Disordered" evidence="1">
    <location>
        <begin position="118"/>
        <end position="190"/>
    </location>
</feature>
<accession>A0A1W2TPI8</accession>
<evidence type="ECO:0000256" key="1">
    <source>
        <dbReference type="SAM" id="MobiDB-lite"/>
    </source>
</evidence>
<feature type="compositionally biased region" description="Polar residues" evidence="1">
    <location>
        <begin position="816"/>
        <end position="826"/>
    </location>
</feature>
<name>A0A1W2TPI8_ROSNE</name>
<reference evidence="2" key="1">
    <citation type="submission" date="2016-03" db="EMBL/GenBank/DDBJ databases">
        <title>Draft genome sequence of Rosellinia necatrix.</title>
        <authorList>
            <person name="Kanematsu S."/>
        </authorList>
    </citation>
    <scope>NUCLEOTIDE SEQUENCE [LARGE SCALE GENOMIC DNA]</scope>
    <source>
        <strain evidence="2">W97</strain>
    </source>
</reference>
<feature type="region of interest" description="Disordered" evidence="1">
    <location>
        <begin position="1"/>
        <end position="31"/>
    </location>
</feature>